<dbReference type="GO" id="GO:0008270">
    <property type="term" value="F:zinc ion binding"/>
    <property type="evidence" value="ECO:0007669"/>
    <property type="project" value="InterPro"/>
</dbReference>
<dbReference type="Gene3D" id="3.30.50.10">
    <property type="entry name" value="Erythroid Transcription Factor GATA-1, subunit A"/>
    <property type="match status" value="1"/>
</dbReference>
<proteinExistence type="predicted"/>
<dbReference type="Proteomes" id="UP000054988">
    <property type="component" value="Unassembled WGS sequence"/>
</dbReference>
<dbReference type="eggNOG" id="ENOG502RBPP">
    <property type="taxonomic scope" value="Eukaryota"/>
</dbReference>
<dbReference type="GO" id="GO:0006355">
    <property type="term" value="P:regulation of DNA-templated transcription"/>
    <property type="evidence" value="ECO:0007669"/>
    <property type="project" value="InterPro"/>
</dbReference>
<reference evidence="2 3" key="1">
    <citation type="submission" date="2015-12" db="EMBL/GenBank/DDBJ databases">
        <title>Draft genome sequence of Moniliophthora roreri, the causal agent of frosty pod rot of cacao.</title>
        <authorList>
            <person name="Aime M.C."/>
            <person name="Diaz-Valderrama J.R."/>
            <person name="Kijpornyongpan T."/>
            <person name="Phillips-Mora W."/>
        </authorList>
    </citation>
    <scope>NUCLEOTIDE SEQUENCE [LARGE SCALE GENOMIC DNA]</scope>
    <source>
        <strain evidence="2 3">MCA 2952</strain>
    </source>
</reference>
<dbReference type="InterPro" id="IPR013088">
    <property type="entry name" value="Znf_NHR/GATA"/>
</dbReference>
<dbReference type="SUPFAM" id="SSF57716">
    <property type="entry name" value="Glucocorticoid receptor-like (DNA-binding domain)"/>
    <property type="match status" value="1"/>
</dbReference>
<dbReference type="AlphaFoldDB" id="A0A0W0EWQ8"/>
<evidence type="ECO:0008006" key="4">
    <source>
        <dbReference type="Google" id="ProtNLM"/>
    </source>
</evidence>
<feature type="region of interest" description="Disordered" evidence="1">
    <location>
        <begin position="355"/>
        <end position="379"/>
    </location>
</feature>
<organism evidence="2 3">
    <name type="scientific">Moniliophthora roreri</name>
    <name type="common">Frosty pod rot fungus</name>
    <name type="synonym">Monilia roreri</name>
    <dbReference type="NCBI Taxonomy" id="221103"/>
    <lineage>
        <taxon>Eukaryota</taxon>
        <taxon>Fungi</taxon>
        <taxon>Dikarya</taxon>
        <taxon>Basidiomycota</taxon>
        <taxon>Agaricomycotina</taxon>
        <taxon>Agaricomycetes</taxon>
        <taxon>Agaricomycetidae</taxon>
        <taxon>Agaricales</taxon>
        <taxon>Marasmiineae</taxon>
        <taxon>Marasmiaceae</taxon>
        <taxon>Moniliophthora</taxon>
    </lineage>
</organism>
<name>A0A0W0EWQ8_MONRR</name>
<dbReference type="EMBL" id="LATX01002472">
    <property type="protein sequence ID" value="KTB28486.1"/>
    <property type="molecule type" value="Genomic_DNA"/>
</dbReference>
<evidence type="ECO:0000256" key="1">
    <source>
        <dbReference type="SAM" id="MobiDB-lite"/>
    </source>
</evidence>
<comment type="caution">
    <text evidence="2">The sequence shown here is derived from an EMBL/GenBank/DDBJ whole genome shotgun (WGS) entry which is preliminary data.</text>
</comment>
<evidence type="ECO:0000313" key="3">
    <source>
        <dbReference type="Proteomes" id="UP000054988"/>
    </source>
</evidence>
<accession>A0A0W0EWQ8</accession>
<gene>
    <name evidence="2" type="ORF">WG66_18938</name>
</gene>
<sequence length="582" mass="64741">MNTRDVNHAGRDMHMHHHTHSHSEISPQITVHIESSQGSLLGRTTYSPPPIPCPCDPSLPSSLRYSLLLFKEKQGYPLWSPQPNMALPEEYIREGIRIGDVGIVHHDTPFDFLFNITYAADHPINHRGVPKGFSQVKLADLDITQVQQHRESDSHVIGPKNTLLKERVLDEDLLEGFSRSYQFTSINDQGAILMLPEGSFLSKLESKAIFRDYAKKHALAWFKYARRRRGREFPSGIDPSLYLVTGWEKCPAWGISSFCNAVNKGTAVTLPFNVLKPEEGCHNIYSWGHSSLCESHCHPNINSSGDWLPNQTVFVRGFKVSRKSGKKLKVRDITGTHVTAEKILDMPFKSSTGIGTSSNNVSRASNYQEHGSSSSGKYQTMAFSEGPVAGDEMDIDDSSLQEASSFHPCDLINDFIYKVASSSARTIPNITISHDDDWISIINELDASLSLPNAFDFLMHISKNFTVVVDSDAIYTKAIPFDVVMCSNCRATKTLAWVHHPDTHECLCSNCYLHFLDHKSLPAPPGAAQEITAQVQVVEAQGNSSASLQAPRGRTPQSCIQVFFKINNSQVSNDTDPEFITV</sequence>
<protein>
    <recommendedName>
        <fullName evidence="4">GATA-type domain-containing protein</fullName>
    </recommendedName>
</protein>
<evidence type="ECO:0000313" key="2">
    <source>
        <dbReference type="EMBL" id="KTB28486.1"/>
    </source>
</evidence>